<keyword evidence="1" id="KW-0812">Transmembrane</keyword>
<keyword evidence="1" id="KW-0472">Membrane</keyword>
<feature type="transmembrane region" description="Helical" evidence="1">
    <location>
        <begin position="92"/>
        <end position="113"/>
    </location>
</feature>
<feature type="transmembrane region" description="Helical" evidence="1">
    <location>
        <begin position="12"/>
        <end position="34"/>
    </location>
</feature>
<dbReference type="RefSeq" id="WP_147040940.1">
    <property type="nucleotide sequence ID" value="NZ_BJUW01000022.1"/>
</dbReference>
<organism evidence="2 3">
    <name type="scientific">Microbacterium aerolatum</name>
    <dbReference type="NCBI Taxonomy" id="153731"/>
    <lineage>
        <taxon>Bacteria</taxon>
        <taxon>Bacillati</taxon>
        <taxon>Actinomycetota</taxon>
        <taxon>Actinomycetes</taxon>
        <taxon>Micrococcales</taxon>
        <taxon>Microbacteriaceae</taxon>
        <taxon>Microbacterium</taxon>
    </lineage>
</organism>
<reference evidence="2 3" key="1">
    <citation type="submission" date="2019-07" db="EMBL/GenBank/DDBJ databases">
        <title>Whole genome shotgun sequence of Microbacterium aerolatum NBRC 103071.</title>
        <authorList>
            <person name="Hosoyama A."/>
            <person name="Uohara A."/>
            <person name="Ohji S."/>
            <person name="Ichikawa N."/>
        </authorList>
    </citation>
    <scope>NUCLEOTIDE SEQUENCE [LARGE SCALE GENOMIC DNA]</scope>
    <source>
        <strain evidence="2 3">NBRC 103071</strain>
    </source>
</reference>
<sequence>MHVAFRSARSQLSLRALLMLGAATLMVIVGLLAMHTFTAEPAGHGSPGLAHSASVAGDEHAADVTGSTDTVDIACDGLCHVSTGPGQGHDDMLMACVLALLAGFLLLLPPMLIHGRGLLLHRVMSLMRWDATGVLPRAPSLTFLSISRT</sequence>
<name>A0A511AI92_9MICO</name>
<dbReference type="Proteomes" id="UP000321225">
    <property type="component" value="Unassembled WGS sequence"/>
</dbReference>
<proteinExistence type="predicted"/>
<dbReference type="InterPro" id="IPR046151">
    <property type="entry name" value="DUF6153"/>
</dbReference>
<protein>
    <submittedName>
        <fullName evidence="2">Uncharacterized protein</fullName>
    </submittedName>
</protein>
<evidence type="ECO:0000256" key="1">
    <source>
        <dbReference type="SAM" id="Phobius"/>
    </source>
</evidence>
<gene>
    <name evidence="2" type="ORF">MAE01_30760</name>
</gene>
<keyword evidence="1" id="KW-1133">Transmembrane helix</keyword>
<comment type="caution">
    <text evidence="2">The sequence shown here is derived from an EMBL/GenBank/DDBJ whole genome shotgun (WGS) entry which is preliminary data.</text>
</comment>
<dbReference type="EMBL" id="BJUW01000022">
    <property type="protein sequence ID" value="GEK87900.1"/>
    <property type="molecule type" value="Genomic_DNA"/>
</dbReference>
<dbReference type="AlphaFoldDB" id="A0A511AI92"/>
<accession>A0A511AI92</accession>
<evidence type="ECO:0000313" key="2">
    <source>
        <dbReference type="EMBL" id="GEK87900.1"/>
    </source>
</evidence>
<evidence type="ECO:0000313" key="3">
    <source>
        <dbReference type="Proteomes" id="UP000321225"/>
    </source>
</evidence>
<dbReference type="OrthoDB" id="5080961at2"/>
<dbReference type="Pfam" id="PF19650">
    <property type="entry name" value="DUF6153"/>
    <property type="match status" value="1"/>
</dbReference>
<keyword evidence="3" id="KW-1185">Reference proteome</keyword>